<accession>A0ABV8QJF9</accession>
<evidence type="ECO:0000313" key="2">
    <source>
        <dbReference type="EMBL" id="MFC4259852.1"/>
    </source>
</evidence>
<evidence type="ECO:0000313" key="3">
    <source>
        <dbReference type="Proteomes" id="UP001595798"/>
    </source>
</evidence>
<gene>
    <name evidence="2" type="ORF">ACFOZ5_12500</name>
</gene>
<dbReference type="RefSeq" id="WP_379887784.1">
    <property type="nucleotide sequence ID" value="NZ_JBHSDI010000015.1"/>
</dbReference>
<dbReference type="InterPro" id="IPR049002">
    <property type="entry name" value="Stv"/>
</dbReference>
<keyword evidence="3" id="KW-1185">Reference proteome</keyword>
<dbReference type="Pfam" id="PF21527">
    <property type="entry name" value="Stv"/>
    <property type="match status" value="1"/>
</dbReference>
<feature type="domain" description="Putative adhesin Stv" evidence="1">
    <location>
        <begin position="17"/>
        <end position="140"/>
    </location>
</feature>
<dbReference type="EMBL" id="JBHSDI010000015">
    <property type="protein sequence ID" value="MFC4259852.1"/>
    <property type="molecule type" value="Genomic_DNA"/>
</dbReference>
<sequence>MVINWPDQLPPGGTGNVLTGHGTYWNGVEGFPADGIMRVPEGTALTLPRHNVKLPDVAGKLMEQGDWERLGTLMDIDPRMAESLEGMTTMLPGANVRKYTLTKPDSRVNVMENSVSVDGNVNLDAILKPDQGCVSWAACTVDYFGAN</sequence>
<evidence type="ECO:0000259" key="1">
    <source>
        <dbReference type="Pfam" id="PF21527"/>
    </source>
</evidence>
<name>A0ABV8QJF9_9GAMM</name>
<reference evidence="3" key="1">
    <citation type="journal article" date="2019" name="Int. J. Syst. Evol. Microbiol.">
        <title>The Global Catalogue of Microorganisms (GCM) 10K type strain sequencing project: providing services to taxonomists for standard genome sequencing and annotation.</title>
        <authorList>
            <consortium name="The Broad Institute Genomics Platform"/>
            <consortium name="The Broad Institute Genome Sequencing Center for Infectious Disease"/>
            <person name="Wu L."/>
            <person name="Ma J."/>
        </authorList>
    </citation>
    <scope>NUCLEOTIDE SEQUENCE [LARGE SCALE GENOMIC DNA]</scope>
    <source>
        <strain evidence="3">CECT 7297</strain>
    </source>
</reference>
<protein>
    <submittedName>
        <fullName evidence="2">Adhesin</fullName>
    </submittedName>
</protein>
<organism evidence="2 3">
    <name type="scientific">Marinobacter lacisalsi</name>
    <dbReference type="NCBI Taxonomy" id="475979"/>
    <lineage>
        <taxon>Bacteria</taxon>
        <taxon>Pseudomonadati</taxon>
        <taxon>Pseudomonadota</taxon>
        <taxon>Gammaproteobacteria</taxon>
        <taxon>Pseudomonadales</taxon>
        <taxon>Marinobacteraceae</taxon>
        <taxon>Marinobacter</taxon>
    </lineage>
</organism>
<proteinExistence type="predicted"/>
<dbReference type="Proteomes" id="UP001595798">
    <property type="component" value="Unassembled WGS sequence"/>
</dbReference>
<comment type="caution">
    <text evidence="2">The sequence shown here is derived from an EMBL/GenBank/DDBJ whole genome shotgun (WGS) entry which is preliminary data.</text>
</comment>